<dbReference type="OrthoDB" id="9782972at2"/>
<dbReference type="Gene3D" id="2.30.40.10">
    <property type="entry name" value="Urease, subunit C, domain 1"/>
    <property type="match status" value="1"/>
</dbReference>
<keyword evidence="3" id="KW-1185">Reference proteome</keyword>
<evidence type="ECO:0000313" key="3">
    <source>
        <dbReference type="Proteomes" id="UP000192923"/>
    </source>
</evidence>
<dbReference type="PANTHER" id="PTHR43135:SF3">
    <property type="entry name" value="ALPHA-D-RIBOSE 1-METHYLPHOSPHONATE 5-TRIPHOSPHATE DIPHOSPHATASE"/>
    <property type="match status" value="1"/>
</dbReference>
<gene>
    <name evidence="2" type="ORF">SAMN02949497_3268</name>
</gene>
<sequence length="411" mass="43115">MGSKHWGRGFKRWAVAALLWQGLGGGAVAAESCMIVTADRVFDGYDVLTDTAVLTKDGKVAQVGAFNSLKSQCAKRIRLGDATLLPGIIESHAHLTYQNVDPLVVLKHGVTTVRDVGGPLLPPQGGDGALRLVSAGPIIQAPGGYPLNIFGGTGGLDKIGIEVASAKQARTVVRQLVAGGAVVIKIALEPGGEPGAPWMNDHGGGIPATPWPVLDLATVRAITSEAHRLGKRVTAHVGEAAGLRTAIDGGVDELAHIPCAAIDETTLHDAVHADMRFVTTLDTLASCVGIFANAHTLTHAMEEHGLYDRYLYGSEIGHDNVPWGVNGEEMHLMLHLTSGDGIDFADVLNVFKAATSRAGEHLGIAKLGTLTPDAPADMIAVRGNAFERFKILEYPDLVVSGGTVVVNNFKK</sequence>
<dbReference type="Pfam" id="PF01979">
    <property type="entry name" value="Amidohydro_1"/>
    <property type="match status" value="1"/>
</dbReference>
<dbReference type="InterPro" id="IPR051781">
    <property type="entry name" value="Metallo-dep_Hydrolase"/>
</dbReference>
<proteinExistence type="predicted"/>
<evidence type="ECO:0000313" key="2">
    <source>
        <dbReference type="EMBL" id="SMF95891.1"/>
    </source>
</evidence>
<dbReference type="STRING" id="1760988.SAMN02949497_3268"/>
<dbReference type="Gene3D" id="3.20.20.140">
    <property type="entry name" value="Metal-dependent hydrolases"/>
    <property type="match status" value="1"/>
</dbReference>
<dbReference type="AlphaFoldDB" id="A0A1Y6CZW9"/>
<dbReference type="RefSeq" id="WP_085214504.1">
    <property type="nucleotide sequence ID" value="NZ_FXAM01000001.1"/>
</dbReference>
<accession>A0A1Y6CZW9</accession>
<protein>
    <submittedName>
        <fullName evidence="2">Imidazolonepropionase</fullName>
    </submittedName>
</protein>
<feature type="domain" description="Amidohydrolase-related" evidence="1">
    <location>
        <begin position="84"/>
        <end position="390"/>
    </location>
</feature>
<dbReference type="Proteomes" id="UP000192923">
    <property type="component" value="Unassembled WGS sequence"/>
</dbReference>
<name>A0A1Y6CZW9_9GAMM</name>
<dbReference type="InterPro" id="IPR006680">
    <property type="entry name" value="Amidohydro-rel"/>
</dbReference>
<dbReference type="SUPFAM" id="SSF51338">
    <property type="entry name" value="Composite domain of metallo-dependent hydrolases"/>
    <property type="match status" value="2"/>
</dbReference>
<organism evidence="2 3">
    <name type="scientific">Methylomagnum ishizawai</name>
    <dbReference type="NCBI Taxonomy" id="1760988"/>
    <lineage>
        <taxon>Bacteria</taxon>
        <taxon>Pseudomonadati</taxon>
        <taxon>Pseudomonadota</taxon>
        <taxon>Gammaproteobacteria</taxon>
        <taxon>Methylococcales</taxon>
        <taxon>Methylococcaceae</taxon>
        <taxon>Methylomagnum</taxon>
    </lineage>
</organism>
<dbReference type="GO" id="GO:0016810">
    <property type="term" value="F:hydrolase activity, acting on carbon-nitrogen (but not peptide) bonds"/>
    <property type="evidence" value="ECO:0007669"/>
    <property type="project" value="InterPro"/>
</dbReference>
<dbReference type="SUPFAM" id="SSF51556">
    <property type="entry name" value="Metallo-dependent hydrolases"/>
    <property type="match status" value="1"/>
</dbReference>
<evidence type="ECO:0000259" key="1">
    <source>
        <dbReference type="Pfam" id="PF01979"/>
    </source>
</evidence>
<dbReference type="InterPro" id="IPR032466">
    <property type="entry name" value="Metal_Hydrolase"/>
</dbReference>
<dbReference type="PANTHER" id="PTHR43135">
    <property type="entry name" value="ALPHA-D-RIBOSE 1-METHYLPHOSPHONATE 5-TRIPHOSPHATE DIPHOSPHATASE"/>
    <property type="match status" value="1"/>
</dbReference>
<reference evidence="2 3" key="1">
    <citation type="submission" date="2016-12" db="EMBL/GenBank/DDBJ databases">
        <authorList>
            <person name="Song W.-J."/>
            <person name="Kurnit D.M."/>
        </authorList>
    </citation>
    <scope>NUCLEOTIDE SEQUENCE [LARGE SCALE GENOMIC DNA]</scope>
    <source>
        <strain evidence="2 3">175</strain>
    </source>
</reference>
<dbReference type="EMBL" id="FXAM01000001">
    <property type="protein sequence ID" value="SMF95891.1"/>
    <property type="molecule type" value="Genomic_DNA"/>
</dbReference>
<dbReference type="InterPro" id="IPR011059">
    <property type="entry name" value="Metal-dep_hydrolase_composite"/>
</dbReference>